<comment type="caution">
    <text evidence="4">The sequence shown here is derived from an EMBL/GenBank/DDBJ whole genome shotgun (WGS) entry which is preliminary data.</text>
</comment>
<dbReference type="InterPro" id="IPR014905">
    <property type="entry name" value="HIRAN"/>
</dbReference>
<feature type="non-terminal residue" evidence="4">
    <location>
        <position position="1"/>
    </location>
</feature>
<evidence type="ECO:0000259" key="3">
    <source>
        <dbReference type="Pfam" id="PF08797"/>
    </source>
</evidence>
<name>A0A0F9NI41_9ZZZZ</name>
<protein>
    <recommendedName>
        <fullName evidence="3">HIRAN domain-containing protein</fullName>
    </recommendedName>
</protein>
<keyword evidence="1" id="KW-0479">Metal-binding</keyword>
<accession>A0A0F9NI41</accession>
<dbReference type="AlphaFoldDB" id="A0A0F9NI41"/>
<evidence type="ECO:0000256" key="1">
    <source>
        <dbReference type="ARBA" id="ARBA00022723"/>
    </source>
</evidence>
<organism evidence="4">
    <name type="scientific">marine sediment metagenome</name>
    <dbReference type="NCBI Taxonomy" id="412755"/>
    <lineage>
        <taxon>unclassified sequences</taxon>
        <taxon>metagenomes</taxon>
        <taxon>ecological metagenomes</taxon>
    </lineage>
</organism>
<proteinExistence type="predicted"/>
<dbReference type="Gene3D" id="3.30.70.2330">
    <property type="match status" value="1"/>
</dbReference>
<feature type="domain" description="HIRAN" evidence="3">
    <location>
        <begin position="21"/>
        <end position="113"/>
    </location>
</feature>
<keyword evidence="2" id="KW-0378">Hydrolase</keyword>
<sequence length="142" mass="15896">TDSVEILAIPRSDAEGTYLTYFFLSHGLRHMPEFAEGLAKQLSSGDRLYIMHDLQNPVDPRALLLRTEDNCPVGFLPRPLLDDTWKLLDRKEEVAVFVERVNPPPLPIQQRVLCKMQVTAPDGFSPCSGEACQPRSTSGTED</sequence>
<evidence type="ECO:0000313" key="4">
    <source>
        <dbReference type="EMBL" id="KKM88475.1"/>
    </source>
</evidence>
<gene>
    <name evidence="4" type="ORF">LCGC14_1258520</name>
</gene>
<dbReference type="Pfam" id="PF08797">
    <property type="entry name" value="HIRAN"/>
    <property type="match status" value="1"/>
</dbReference>
<dbReference type="EMBL" id="LAZR01006955">
    <property type="protein sequence ID" value="KKM88475.1"/>
    <property type="molecule type" value="Genomic_DNA"/>
</dbReference>
<reference evidence="4" key="1">
    <citation type="journal article" date="2015" name="Nature">
        <title>Complex archaea that bridge the gap between prokaryotes and eukaryotes.</title>
        <authorList>
            <person name="Spang A."/>
            <person name="Saw J.H."/>
            <person name="Jorgensen S.L."/>
            <person name="Zaremba-Niedzwiedzka K."/>
            <person name="Martijn J."/>
            <person name="Lind A.E."/>
            <person name="van Eijk R."/>
            <person name="Schleper C."/>
            <person name="Guy L."/>
            <person name="Ettema T.J."/>
        </authorList>
    </citation>
    <scope>NUCLEOTIDE SEQUENCE</scope>
</reference>
<evidence type="ECO:0000256" key="2">
    <source>
        <dbReference type="ARBA" id="ARBA00022801"/>
    </source>
</evidence>